<organism evidence="1 2">
    <name type="scientific">Pseudomonas oryzihabitans</name>
    <dbReference type="NCBI Taxonomy" id="47885"/>
    <lineage>
        <taxon>Bacteria</taxon>
        <taxon>Pseudomonadati</taxon>
        <taxon>Pseudomonadota</taxon>
        <taxon>Gammaproteobacteria</taxon>
        <taxon>Pseudomonadales</taxon>
        <taxon>Pseudomonadaceae</taxon>
        <taxon>Pseudomonas</taxon>
    </lineage>
</organism>
<accession>A0ABX3IZI4</accession>
<gene>
    <name evidence="1" type="ORF">BVL52_01450</name>
</gene>
<reference evidence="1 2" key="1">
    <citation type="submission" date="2017-01" db="EMBL/GenBank/DDBJ databases">
        <title>Pseudomonas psychrotolerans genome sequencing and assembly.</title>
        <authorList>
            <person name="Vyas B."/>
            <person name="Mayilraj S."/>
        </authorList>
    </citation>
    <scope>NUCLEOTIDE SEQUENCE [LARGE SCALE GENOMIC DNA]</scope>
    <source>
        <strain evidence="1 2">SDS18</strain>
    </source>
</reference>
<name>A0ABX3IZI4_9PSED</name>
<comment type="caution">
    <text evidence="1">The sequence shown here is derived from an EMBL/GenBank/DDBJ whole genome shotgun (WGS) entry which is preliminary data.</text>
</comment>
<evidence type="ECO:0000313" key="2">
    <source>
        <dbReference type="Proteomes" id="UP000189310"/>
    </source>
</evidence>
<protein>
    <submittedName>
        <fullName evidence="1">Uncharacterized protein</fullName>
    </submittedName>
</protein>
<keyword evidence="2" id="KW-1185">Reference proteome</keyword>
<dbReference type="Proteomes" id="UP000189310">
    <property type="component" value="Unassembled WGS sequence"/>
</dbReference>
<evidence type="ECO:0000313" key="1">
    <source>
        <dbReference type="EMBL" id="ONN72469.1"/>
    </source>
</evidence>
<dbReference type="EMBL" id="MTLN01000002">
    <property type="protein sequence ID" value="ONN72469.1"/>
    <property type="molecule type" value="Genomic_DNA"/>
</dbReference>
<sequence>MSDAVTYPELANSSLKADIFKLSAKLMRLDSTFSSIFTLEEDQLIIAEMKGKLESLMIAIDFNPDLLEGLLQKDSIIIPSEISVL</sequence>
<proteinExistence type="predicted"/>